<evidence type="ECO:0000313" key="4">
    <source>
        <dbReference type="Proteomes" id="UP000449846"/>
    </source>
</evidence>
<feature type="domain" description="VWFA" evidence="2">
    <location>
        <begin position="100"/>
        <end position="206"/>
    </location>
</feature>
<dbReference type="AlphaFoldDB" id="A0A844HP17"/>
<keyword evidence="1" id="KW-0472">Membrane</keyword>
<proteinExistence type="predicted"/>
<dbReference type="InterPro" id="IPR050768">
    <property type="entry name" value="UPF0353/GerABKA_families"/>
</dbReference>
<name>A0A844HP17_9RHOB</name>
<dbReference type="PANTHER" id="PTHR22550:SF14">
    <property type="entry name" value="VWFA DOMAIN-CONTAINING PROTEIN"/>
    <property type="match status" value="1"/>
</dbReference>
<evidence type="ECO:0000259" key="2">
    <source>
        <dbReference type="Pfam" id="PF13519"/>
    </source>
</evidence>
<dbReference type="PANTHER" id="PTHR22550">
    <property type="entry name" value="SPORE GERMINATION PROTEIN"/>
    <property type="match status" value="1"/>
</dbReference>
<dbReference type="InterPro" id="IPR036465">
    <property type="entry name" value="vWFA_dom_sf"/>
</dbReference>
<sequence length="503" mass="54390">MSDLALPLDLFHFIRPWLLVLLPVIALLWWWVRRRLAPHKPPETAIAPHLAQALTVGRASARRVLPIDGVALVLALTCLGAAGPTWSRVPDPFVAQTAPLVIALKVTPSMEAHDLAPSRLERSKQKIADLLALRAGARSALIAYAGTAHSVVPMTEDPHVLQPYLEGLSPDVMPDKGNATAAALELARSIMAKESAPGGILFVTDDIEAADVAALNGFQGASVAVLAALPDGVGSAGIDQLTIPVQQVTVDDADITTLDRRLNAAYRRALAEQGDQPWDDRGWLLAWPAMLLGLFWFRRGWTMRWGAAALAALVLQPGTGRAEGVTDWFLTPDQQGQIAYDKHHFDRAGALFIEPMHKAHALYRDGKYDAVVETLAGIETPDAAFLSAMAHIKSRGYREAIADFQTTLDRDPNFPGAAQNLELAKKMLDFVETARVQSDTGEKTGEGADGVVLDNKDARGADTQIRGGEQGAKLLTADQWMNTVDTNTADFLRQRFAIEAAQQ</sequence>
<evidence type="ECO:0000313" key="3">
    <source>
        <dbReference type="EMBL" id="MTH60154.1"/>
    </source>
</evidence>
<dbReference type="InterPro" id="IPR002035">
    <property type="entry name" value="VWF_A"/>
</dbReference>
<dbReference type="SUPFAM" id="SSF48452">
    <property type="entry name" value="TPR-like"/>
    <property type="match status" value="1"/>
</dbReference>
<feature type="transmembrane region" description="Helical" evidence="1">
    <location>
        <begin position="12"/>
        <end position="32"/>
    </location>
</feature>
<dbReference type="Gene3D" id="1.25.40.10">
    <property type="entry name" value="Tetratricopeptide repeat domain"/>
    <property type="match status" value="1"/>
</dbReference>
<reference evidence="3 4" key="1">
    <citation type="submission" date="2019-11" db="EMBL/GenBank/DDBJ databases">
        <authorList>
            <person name="Dong K."/>
        </authorList>
    </citation>
    <scope>NUCLEOTIDE SEQUENCE [LARGE SCALE GENOMIC DNA]</scope>
    <source>
        <strain evidence="3 4">NBRC 112902</strain>
    </source>
</reference>
<evidence type="ECO:0000256" key="1">
    <source>
        <dbReference type="SAM" id="Phobius"/>
    </source>
</evidence>
<dbReference type="Proteomes" id="UP000449846">
    <property type="component" value="Unassembled WGS sequence"/>
</dbReference>
<keyword evidence="4" id="KW-1185">Reference proteome</keyword>
<dbReference type="Pfam" id="PF13519">
    <property type="entry name" value="VWA_2"/>
    <property type="match status" value="1"/>
</dbReference>
<dbReference type="SUPFAM" id="SSF53300">
    <property type="entry name" value="vWA-like"/>
    <property type="match status" value="1"/>
</dbReference>
<dbReference type="OrthoDB" id="9807628at2"/>
<dbReference type="RefSeq" id="WP_155040093.1">
    <property type="nucleotide sequence ID" value="NZ_JBHGCD010000007.1"/>
</dbReference>
<protein>
    <submittedName>
        <fullName evidence="3">VWA domain-containing protein</fullName>
    </submittedName>
</protein>
<keyword evidence="1" id="KW-0812">Transmembrane</keyword>
<feature type="transmembrane region" description="Helical" evidence="1">
    <location>
        <begin position="64"/>
        <end position="86"/>
    </location>
</feature>
<comment type="caution">
    <text evidence="3">The sequence shown here is derived from an EMBL/GenBank/DDBJ whole genome shotgun (WGS) entry which is preliminary data.</text>
</comment>
<dbReference type="InterPro" id="IPR011990">
    <property type="entry name" value="TPR-like_helical_dom_sf"/>
</dbReference>
<dbReference type="Gene3D" id="3.40.50.410">
    <property type="entry name" value="von Willebrand factor, type A domain"/>
    <property type="match status" value="1"/>
</dbReference>
<gene>
    <name evidence="3" type="ORF">GL300_13140</name>
</gene>
<keyword evidence="1" id="KW-1133">Transmembrane helix</keyword>
<accession>A0A844HP17</accession>
<dbReference type="EMBL" id="WMIG01000006">
    <property type="protein sequence ID" value="MTH60154.1"/>
    <property type="molecule type" value="Genomic_DNA"/>
</dbReference>
<organism evidence="3 4">
    <name type="scientific">Paracoccus litorisediminis</name>
    <dbReference type="NCBI Taxonomy" id="2006130"/>
    <lineage>
        <taxon>Bacteria</taxon>
        <taxon>Pseudomonadati</taxon>
        <taxon>Pseudomonadota</taxon>
        <taxon>Alphaproteobacteria</taxon>
        <taxon>Rhodobacterales</taxon>
        <taxon>Paracoccaceae</taxon>
        <taxon>Paracoccus</taxon>
    </lineage>
</organism>